<name>A0AAW0CJW8_9AGAR</name>
<comment type="caution">
    <text evidence="2">The sequence shown here is derived from an EMBL/GenBank/DDBJ whole genome shotgun (WGS) entry which is preliminary data.</text>
</comment>
<dbReference type="AlphaFoldDB" id="A0AAW0CJW8"/>
<dbReference type="PANTHER" id="PTHR33099:SF7">
    <property type="entry name" value="MYND-TYPE DOMAIN-CONTAINING PROTEIN"/>
    <property type="match status" value="1"/>
</dbReference>
<protein>
    <submittedName>
        <fullName evidence="2">Uncharacterized protein</fullName>
    </submittedName>
</protein>
<accession>A0AAW0CJW8</accession>
<feature type="region of interest" description="Disordered" evidence="1">
    <location>
        <begin position="1161"/>
        <end position="1192"/>
    </location>
</feature>
<proteinExistence type="predicted"/>
<reference evidence="2 3" key="1">
    <citation type="journal article" date="2024" name="J Genomics">
        <title>Draft genome sequencing and assembly of Favolaschia claudopus CIRM-BRFM 2984 isolated from oak limbs.</title>
        <authorList>
            <person name="Navarro D."/>
            <person name="Drula E."/>
            <person name="Chaduli D."/>
            <person name="Cazenave R."/>
            <person name="Ahrendt S."/>
            <person name="Wang J."/>
            <person name="Lipzen A."/>
            <person name="Daum C."/>
            <person name="Barry K."/>
            <person name="Grigoriev I.V."/>
            <person name="Favel A."/>
            <person name="Rosso M.N."/>
            <person name="Martin F."/>
        </authorList>
    </citation>
    <scope>NUCLEOTIDE SEQUENCE [LARGE SCALE GENOMIC DNA]</scope>
    <source>
        <strain evidence="2 3">CIRM-BRFM 2984</strain>
    </source>
</reference>
<dbReference type="PANTHER" id="PTHR33099">
    <property type="entry name" value="FE2OG DIOXYGENASE DOMAIN-CONTAINING PROTEIN"/>
    <property type="match status" value="1"/>
</dbReference>
<sequence length="1192" mass="130995">MEFVPPPPREVIDIDDDNNDSAQLSSTSGPGGGLQGPSAADNAENVISDFESDDEDQREVDHKPLISPSTDIKGDFENALEDNFYFDGVFAYSQRYDMGVAPNPCLKIDGLGTVGIPLSERDARAIISASAPVIGTNNDTKTSGMWELPSEKVHFDNSAWGTWIDGTAGTSASKALTATSIKPSFTLKKLVVHEQSSHTTRHRDPIVDDESNPKIGDLIVVLPSHFEGGQLQLRHSGQVKSLNFAHQSGLSTSVAAAYSGVEHTLAGVSSGYRLSLVYDIVQPITHLGVRPTLPEMQGAASKLHRVMRSWKENPAEGAPQLLACLLQHKYPKSLKFSAKSLTGSDALLVSHLRPLARELQFRLYLAHVRVTVSTPSEALGYDGDDYGYGGYGYGGWGRRRRYCAYDEYDEDDIDSDAFEDIEDEREVALDVVQVVDVRGMPVAVNFDLEEEDIINGSILNGDPDEESLDRDDRTTATRREVYNRTVLLVWQKDSDVDMRVAIGDVYDYCCHGLKKSLTTAPTKREKALVKDLLACSQIRPNPQKLPTVIQVLRESADRWNDAQLLIRALKACKAEKNIDILGLEGFVSSYQAFGWDVLREFCEQSMAGDESNARRQALLARLTQMGKDEQDEQVAAWCKEQVEVTLRSLKKVDAAQIPWLANLGLSRGGEFLRDVIFPQLEAQKLDKTFWIPFLQELQRNMNNAPTASPEIVKGLLSKCVTETVRNLPAFPTKTITPTYAYGVPREEKSSGAILEVVQLCVSTQNLTLCTEIFAKMRNSARCGSYPSTFPPWMYYAELSPSLVQLAQTPAVLNVFQPFFVDVIVALVSAARKSPTGTTITPCPLSDTHKTVIVNAARKAGGVMILKQHLTAENLKGHDSSTMQALVRTVAKEFPRQQLQEDAQQAYSALLITLVRIAIDSFRLPSAQPTYGGYGVSYGYARGPSDQLLDMVKFCFEVGAKSQCQRLLLRSVTPPKDTTVAQHVSKVLTPFLPVLRQFLVSKRLDFQAEPYKMFAAAVVKAYAEHVMKQKPTEVVPIASLEKIGCQACADCRELKAFFLSDRAETSFSRVQGIRTHLERQLHSTRGWGVTWTTLKYGSPHTLKVTKPASMTAVGLWAANSQAGKTLLANLGDATTQAQILGNAYSVVHARIYGTNPPPLPAAAPLANSNQVPKRPATNAPGVNPVAKKPRMST</sequence>
<evidence type="ECO:0000256" key="1">
    <source>
        <dbReference type="SAM" id="MobiDB-lite"/>
    </source>
</evidence>
<feature type="region of interest" description="Disordered" evidence="1">
    <location>
        <begin position="1"/>
        <end position="69"/>
    </location>
</feature>
<organism evidence="2 3">
    <name type="scientific">Favolaschia claudopus</name>
    <dbReference type="NCBI Taxonomy" id="2862362"/>
    <lineage>
        <taxon>Eukaryota</taxon>
        <taxon>Fungi</taxon>
        <taxon>Dikarya</taxon>
        <taxon>Basidiomycota</taxon>
        <taxon>Agaricomycotina</taxon>
        <taxon>Agaricomycetes</taxon>
        <taxon>Agaricomycetidae</taxon>
        <taxon>Agaricales</taxon>
        <taxon>Marasmiineae</taxon>
        <taxon>Mycenaceae</taxon>
        <taxon>Favolaschia</taxon>
    </lineage>
</organism>
<evidence type="ECO:0000313" key="2">
    <source>
        <dbReference type="EMBL" id="KAK7039307.1"/>
    </source>
</evidence>
<gene>
    <name evidence="2" type="ORF">R3P38DRAFT_473664</name>
</gene>
<keyword evidence="3" id="KW-1185">Reference proteome</keyword>
<dbReference type="EMBL" id="JAWWNJ010000016">
    <property type="protein sequence ID" value="KAK7039307.1"/>
    <property type="molecule type" value="Genomic_DNA"/>
</dbReference>
<evidence type="ECO:0000313" key="3">
    <source>
        <dbReference type="Proteomes" id="UP001362999"/>
    </source>
</evidence>
<dbReference type="Proteomes" id="UP001362999">
    <property type="component" value="Unassembled WGS sequence"/>
</dbReference>